<feature type="region of interest" description="Disordered" evidence="7">
    <location>
        <begin position="583"/>
        <end position="709"/>
    </location>
</feature>
<comment type="cofactor">
    <cofactor evidence="1">
        <name>FAD</name>
        <dbReference type="ChEBI" id="CHEBI:57692"/>
    </cofactor>
</comment>
<dbReference type="InterPro" id="IPR036188">
    <property type="entry name" value="FAD/NAD-bd_sf"/>
</dbReference>
<dbReference type="GO" id="GO:0050660">
    <property type="term" value="F:flavin adenine dinucleotide binding"/>
    <property type="evidence" value="ECO:0007669"/>
    <property type="project" value="InterPro"/>
</dbReference>
<dbReference type="SUPFAM" id="SSF54373">
    <property type="entry name" value="FAD-linked reductases, C-terminal domain"/>
    <property type="match status" value="1"/>
</dbReference>
<feature type="signal peptide" evidence="8">
    <location>
        <begin position="1"/>
        <end position="18"/>
    </location>
</feature>
<reference evidence="10 11" key="1">
    <citation type="journal article" date="2019" name="Nat. Ecol. Evol.">
        <title>Megaphylogeny resolves global patterns of mushroom evolution.</title>
        <authorList>
            <person name="Varga T."/>
            <person name="Krizsan K."/>
            <person name="Foldi C."/>
            <person name="Dima B."/>
            <person name="Sanchez-Garcia M."/>
            <person name="Sanchez-Ramirez S."/>
            <person name="Szollosi G.J."/>
            <person name="Szarkandi J.G."/>
            <person name="Papp V."/>
            <person name="Albert L."/>
            <person name="Andreopoulos W."/>
            <person name="Angelini C."/>
            <person name="Antonin V."/>
            <person name="Barry K.W."/>
            <person name="Bougher N.L."/>
            <person name="Buchanan P."/>
            <person name="Buyck B."/>
            <person name="Bense V."/>
            <person name="Catcheside P."/>
            <person name="Chovatia M."/>
            <person name="Cooper J."/>
            <person name="Damon W."/>
            <person name="Desjardin D."/>
            <person name="Finy P."/>
            <person name="Geml J."/>
            <person name="Haridas S."/>
            <person name="Hughes K."/>
            <person name="Justo A."/>
            <person name="Karasinski D."/>
            <person name="Kautmanova I."/>
            <person name="Kiss B."/>
            <person name="Kocsube S."/>
            <person name="Kotiranta H."/>
            <person name="LaButti K.M."/>
            <person name="Lechner B.E."/>
            <person name="Liimatainen K."/>
            <person name="Lipzen A."/>
            <person name="Lukacs Z."/>
            <person name="Mihaltcheva S."/>
            <person name="Morgado L.N."/>
            <person name="Niskanen T."/>
            <person name="Noordeloos M.E."/>
            <person name="Ohm R.A."/>
            <person name="Ortiz-Santana B."/>
            <person name="Ovrebo C."/>
            <person name="Racz N."/>
            <person name="Riley R."/>
            <person name="Savchenko A."/>
            <person name="Shiryaev A."/>
            <person name="Soop K."/>
            <person name="Spirin V."/>
            <person name="Szebenyi C."/>
            <person name="Tomsovsky M."/>
            <person name="Tulloss R.E."/>
            <person name="Uehling J."/>
            <person name="Grigoriev I.V."/>
            <person name="Vagvolgyi C."/>
            <person name="Papp T."/>
            <person name="Martin F.M."/>
            <person name="Miettinen O."/>
            <person name="Hibbett D.S."/>
            <person name="Nagy L.G."/>
        </authorList>
    </citation>
    <scope>NUCLEOTIDE SEQUENCE [LARGE SCALE GENOMIC DNA]</scope>
    <source>
        <strain evidence="10 11">FP101781</strain>
    </source>
</reference>
<accession>A0A4Y7SYN7</accession>
<keyword evidence="4" id="KW-0285">Flavoprotein</keyword>
<feature type="domain" description="Glucose-methanol-choline oxidoreductase N-terminal" evidence="9">
    <location>
        <begin position="278"/>
        <end position="330"/>
    </location>
</feature>
<dbReference type="PANTHER" id="PTHR11552">
    <property type="entry name" value="GLUCOSE-METHANOL-CHOLINE GMC OXIDOREDUCTASE"/>
    <property type="match status" value="1"/>
</dbReference>
<feature type="region of interest" description="Disordered" evidence="7">
    <location>
        <begin position="889"/>
        <end position="951"/>
    </location>
</feature>
<dbReference type="InterPro" id="IPR012132">
    <property type="entry name" value="GMC_OxRdtase"/>
</dbReference>
<sequence>MFLLPLLPLALLGCYVQAKVLQNPADLDANTKFDFIVVGCFLRTPDGKVLLIEAGPDNEGEEIIRIPGMLLQIPTKLQWNYTTTAHPAVNNRRLNYTRGYVLGGSSSISTNDRAHSGVSCGLTRTYLDGMVYSRCAADDYNSWAAATGDNGWSWNALKPYSRKNERLVAPAGGRNVTGEYDPRLHSTSGQLSVSLPSQGPTDFDERCFNVTKSQPEFPFLLDMNDGRSNGLGWHQLTIDGSGERSSAAVAYLGSGKNPLPFERLSLEIKSLAVFWEMSSASKEVILSGGVIGTPQILLNSGIGNGTELLALGVKPIHNLPDVGKGMTDHTSATAIFSANAQEPIVDPDAALAEWRQNKTGPLTTTLNRLLLWSRIPKDSSVLKTYPDPASGPLTPHFEVILGALLELRRSNFSDKPSGGSVTLSSSNPFDDPLINDGNLQSPVDIAVFTEGIRLVKRFFTGPQWTSPSSTPSGPYLTSPLFPDPDVTPAAEFEAFLRQECGYQLAWSWDGCDEMNGADALLQNTRAEQRRLKLQEAEREQQAEELEALKITDEQLNILKHPFRNVKFEFWDLDGLNWTKSSLYTRRPSPQTQGSFQQIDPTQTTKSSPSLNDYDSQATIRCKPPKPRARKATFEGLLEQRDPVGKRGSCTELGGSRVTRLRPRRPTLPRARHTLTQVPTPPNPSSSPSVSSSENHPSPKPASTRCKHSSSKSRLAGAAIALAKGQGSGSLRKANDGGVGLGLRVKEPGSPGPMRDLDFNSNFNSAFRPSNFSSVRVALHVGVLGYVGPPLSVIAIVVFGVDDASREAWGTFLISISLVDRSLTRTRASTRTYSTPPTPRFSAFDSFDTFDTIPRAAVRGEGGESMSVREAMKRELFDCLMADEIAYRTTGKFDPRPTPGSTPTRRDSPFLPSTHGSGREAGSDHGGIVGEREKRGQRGGWPEGMEPPLKMGFAERSLKDLYDGIEGMLKEKEDHERHGPDAWAKKMDEEEEKAAERRRERAVRREQRRQERERRKEENGKEQGMVWAAIMVPLSADLGRMRTPGGKAGGKAKGEAYTSPDIAYEDMLQDNSATFYGVGRGVYDVTPANSCPPSPAPERYQFVY</sequence>
<dbReference type="STRING" id="71717.A0A4Y7SYN7"/>
<evidence type="ECO:0000313" key="11">
    <source>
        <dbReference type="Proteomes" id="UP000298030"/>
    </source>
</evidence>
<dbReference type="InterPro" id="IPR000172">
    <property type="entry name" value="GMC_OxRdtase_N"/>
</dbReference>
<protein>
    <submittedName>
        <fullName evidence="10">FAD/NAD(P)-binding domain-containing protein</fullName>
    </submittedName>
</protein>
<dbReference type="Gene3D" id="3.50.50.60">
    <property type="entry name" value="FAD/NAD(P)-binding domain"/>
    <property type="match status" value="2"/>
</dbReference>
<feature type="region of interest" description="Disordered" evidence="7">
    <location>
        <begin position="172"/>
        <end position="196"/>
    </location>
</feature>
<dbReference type="PANTHER" id="PTHR11552:SF147">
    <property type="entry name" value="CHOLINE DEHYDROGENASE, MITOCHONDRIAL"/>
    <property type="match status" value="1"/>
</dbReference>
<evidence type="ECO:0000256" key="8">
    <source>
        <dbReference type="SAM" id="SignalP"/>
    </source>
</evidence>
<keyword evidence="6" id="KW-0175">Coiled coil</keyword>
<organism evidence="10 11">
    <name type="scientific">Coprinellus micaceus</name>
    <name type="common">Glistening ink-cap mushroom</name>
    <name type="synonym">Coprinus micaceus</name>
    <dbReference type="NCBI Taxonomy" id="71717"/>
    <lineage>
        <taxon>Eukaryota</taxon>
        <taxon>Fungi</taxon>
        <taxon>Dikarya</taxon>
        <taxon>Basidiomycota</taxon>
        <taxon>Agaricomycotina</taxon>
        <taxon>Agaricomycetes</taxon>
        <taxon>Agaricomycetidae</taxon>
        <taxon>Agaricales</taxon>
        <taxon>Agaricineae</taxon>
        <taxon>Psathyrellaceae</taxon>
        <taxon>Coprinellus</taxon>
    </lineage>
</organism>
<feature type="region of interest" description="Disordered" evidence="7">
    <location>
        <begin position="969"/>
        <end position="1020"/>
    </location>
</feature>
<feature type="coiled-coil region" evidence="6">
    <location>
        <begin position="517"/>
        <end position="553"/>
    </location>
</feature>
<comment type="similarity">
    <text evidence="2">Belongs to the GMC oxidoreductase family.</text>
</comment>
<dbReference type="OrthoDB" id="269227at2759"/>
<evidence type="ECO:0000256" key="3">
    <source>
        <dbReference type="ARBA" id="ARBA00011245"/>
    </source>
</evidence>
<feature type="compositionally biased region" description="Low complexity" evidence="7">
    <location>
        <begin position="685"/>
        <end position="695"/>
    </location>
</feature>
<evidence type="ECO:0000256" key="7">
    <source>
        <dbReference type="SAM" id="MobiDB-lite"/>
    </source>
</evidence>
<evidence type="ECO:0000259" key="9">
    <source>
        <dbReference type="Pfam" id="PF00732"/>
    </source>
</evidence>
<evidence type="ECO:0000256" key="5">
    <source>
        <dbReference type="ARBA" id="ARBA00022827"/>
    </source>
</evidence>
<dbReference type="Gene3D" id="3.30.560.10">
    <property type="entry name" value="Glucose Oxidase, domain 3"/>
    <property type="match status" value="2"/>
</dbReference>
<proteinExistence type="inferred from homology"/>
<name>A0A4Y7SYN7_COPMI</name>
<dbReference type="Pfam" id="PF00732">
    <property type="entry name" value="GMC_oxred_N"/>
    <property type="match status" value="1"/>
</dbReference>
<evidence type="ECO:0000313" key="10">
    <source>
        <dbReference type="EMBL" id="TEB26744.1"/>
    </source>
</evidence>
<comment type="subunit">
    <text evidence="3">Monomer.</text>
</comment>
<feature type="compositionally biased region" description="Polar residues" evidence="7">
    <location>
        <begin position="185"/>
        <end position="196"/>
    </location>
</feature>
<feature type="compositionally biased region" description="Basic residues" evidence="7">
    <location>
        <begin position="658"/>
        <end position="672"/>
    </location>
</feature>
<dbReference type="Proteomes" id="UP000298030">
    <property type="component" value="Unassembled WGS sequence"/>
</dbReference>
<dbReference type="SUPFAM" id="SSF51905">
    <property type="entry name" value="FAD/NAD(P)-binding domain"/>
    <property type="match status" value="1"/>
</dbReference>
<dbReference type="GO" id="GO:0016614">
    <property type="term" value="F:oxidoreductase activity, acting on CH-OH group of donors"/>
    <property type="evidence" value="ECO:0007669"/>
    <property type="project" value="InterPro"/>
</dbReference>
<gene>
    <name evidence="10" type="ORF">FA13DRAFT_1713089</name>
</gene>
<feature type="chain" id="PRO_5021279901" evidence="8">
    <location>
        <begin position="19"/>
        <end position="1103"/>
    </location>
</feature>
<keyword evidence="11" id="KW-1185">Reference proteome</keyword>
<keyword evidence="8" id="KW-0732">Signal</keyword>
<evidence type="ECO:0000256" key="2">
    <source>
        <dbReference type="ARBA" id="ARBA00010790"/>
    </source>
</evidence>
<dbReference type="AlphaFoldDB" id="A0A4Y7SYN7"/>
<dbReference type="EMBL" id="QPFP01000046">
    <property type="protein sequence ID" value="TEB26744.1"/>
    <property type="molecule type" value="Genomic_DNA"/>
</dbReference>
<evidence type="ECO:0000256" key="1">
    <source>
        <dbReference type="ARBA" id="ARBA00001974"/>
    </source>
</evidence>
<keyword evidence="5" id="KW-0274">FAD</keyword>
<evidence type="ECO:0000256" key="6">
    <source>
        <dbReference type="SAM" id="Coils"/>
    </source>
</evidence>
<evidence type="ECO:0000256" key="4">
    <source>
        <dbReference type="ARBA" id="ARBA00022630"/>
    </source>
</evidence>
<feature type="compositionally biased region" description="Polar residues" evidence="7">
    <location>
        <begin position="583"/>
        <end position="618"/>
    </location>
</feature>
<comment type="caution">
    <text evidence="10">The sequence shown here is derived from an EMBL/GenBank/DDBJ whole genome shotgun (WGS) entry which is preliminary data.</text>
</comment>